<evidence type="ECO:0000259" key="1">
    <source>
        <dbReference type="PROSITE" id="PS50835"/>
    </source>
</evidence>
<name>S4PPM8_9NEOP</name>
<dbReference type="InterPro" id="IPR036179">
    <property type="entry name" value="Ig-like_dom_sf"/>
</dbReference>
<accession>S4PPM8</accession>
<dbReference type="Pfam" id="PF07679">
    <property type="entry name" value="I-set"/>
    <property type="match status" value="1"/>
</dbReference>
<dbReference type="InterPro" id="IPR013098">
    <property type="entry name" value="Ig_I-set"/>
</dbReference>
<dbReference type="Gene3D" id="2.60.40.10">
    <property type="entry name" value="Immunoglobulins"/>
    <property type="match status" value="1"/>
</dbReference>
<dbReference type="SUPFAM" id="SSF48726">
    <property type="entry name" value="Immunoglobulin"/>
    <property type="match status" value="1"/>
</dbReference>
<evidence type="ECO:0000313" key="2">
    <source>
        <dbReference type="EMBL" id="JAA90220.1"/>
    </source>
</evidence>
<feature type="domain" description="Ig-like" evidence="1">
    <location>
        <begin position="2"/>
        <end position="83"/>
    </location>
</feature>
<proteinExistence type="predicted"/>
<protein>
    <submittedName>
        <fullName evidence="2">Titin-like protein</fullName>
    </submittedName>
</protein>
<sequence length="90" mass="10294">LPEVVVVPVNTDAYLTVEVPDEGNKVTWFRRKTVIEDSEKFNLISDGRRRVFVIRKCTEEDQCEYSCQLEETRCMTRLEVEVGGGAPTVL</sequence>
<feature type="non-terminal residue" evidence="2">
    <location>
        <position position="90"/>
    </location>
</feature>
<dbReference type="EMBL" id="GAIX01002340">
    <property type="protein sequence ID" value="JAA90220.1"/>
    <property type="molecule type" value="Transcribed_RNA"/>
</dbReference>
<reference evidence="2" key="1">
    <citation type="journal article" date="2013" name="BMC Genomics">
        <title>Unscrambling butterfly oogenesis.</title>
        <authorList>
            <person name="Carter J.M."/>
            <person name="Baker S.C."/>
            <person name="Pink R."/>
            <person name="Carter D.R."/>
            <person name="Collins A."/>
            <person name="Tomlin J."/>
            <person name="Gibbs M."/>
            <person name="Breuker C.J."/>
        </authorList>
    </citation>
    <scope>NUCLEOTIDE SEQUENCE</scope>
    <source>
        <tissue evidence="2">Ovary</tissue>
    </source>
</reference>
<dbReference type="InterPro" id="IPR007110">
    <property type="entry name" value="Ig-like_dom"/>
</dbReference>
<organism evidence="2">
    <name type="scientific">Pararge aegeria</name>
    <name type="common">speckled wood butterfly</name>
    <dbReference type="NCBI Taxonomy" id="116150"/>
    <lineage>
        <taxon>Eukaryota</taxon>
        <taxon>Metazoa</taxon>
        <taxon>Ecdysozoa</taxon>
        <taxon>Arthropoda</taxon>
        <taxon>Hexapoda</taxon>
        <taxon>Insecta</taxon>
        <taxon>Pterygota</taxon>
        <taxon>Neoptera</taxon>
        <taxon>Endopterygota</taxon>
        <taxon>Lepidoptera</taxon>
        <taxon>Glossata</taxon>
        <taxon>Ditrysia</taxon>
        <taxon>Papilionoidea</taxon>
        <taxon>Nymphalidae</taxon>
        <taxon>Satyrinae</taxon>
        <taxon>Satyrini</taxon>
        <taxon>Parargina</taxon>
        <taxon>Pararge</taxon>
    </lineage>
</organism>
<dbReference type="PROSITE" id="PS50835">
    <property type="entry name" value="IG_LIKE"/>
    <property type="match status" value="1"/>
</dbReference>
<dbReference type="AlphaFoldDB" id="S4PPM8"/>
<dbReference type="InterPro" id="IPR013783">
    <property type="entry name" value="Ig-like_fold"/>
</dbReference>
<feature type="non-terminal residue" evidence="2">
    <location>
        <position position="1"/>
    </location>
</feature>
<reference evidence="2" key="2">
    <citation type="submission" date="2013-05" db="EMBL/GenBank/DDBJ databases">
        <authorList>
            <person name="Carter J.-M."/>
            <person name="Baker S.C."/>
            <person name="Pink R."/>
            <person name="Carter D.R.F."/>
            <person name="Collins A."/>
            <person name="Tomlin J."/>
            <person name="Gibbs M."/>
            <person name="Breuker C.J."/>
        </authorList>
    </citation>
    <scope>NUCLEOTIDE SEQUENCE</scope>
    <source>
        <tissue evidence="2">Ovary</tissue>
    </source>
</reference>